<protein>
    <submittedName>
        <fullName evidence="1">Uncharacterized protein</fullName>
    </submittedName>
</protein>
<dbReference type="EMBL" id="BQXS01012208">
    <property type="protein sequence ID" value="GKT20300.1"/>
    <property type="molecule type" value="Genomic_DNA"/>
</dbReference>
<gene>
    <name evidence="1" type="ORF">ADUPG1_011706</name>
</gene>
<keyword evidence="2" id="KW-1185">Reference proteome</keyword>
<reference evidence="1" key="1">
    <citation type="submission" date="2022-03" db="EMBL/GenBank/DDBJ databases">
        <title>Draft genome sequence of Aduncisulcus paluster, a free-living microaerophilic Fornicata.</title>
        <authorList>
            <person name="Yuyama I."/>
            <person name="Kume K."/>
            <person name="Tamura T."/>
            <person name="Inagaki Y."/>
            <person name="Hashimoto T."/>
        </authorList>
    </citation>
    <scope>NUCLEOTIDE SEQUENCE</scope>
    <source>
        <strain evidence="1">NY0171</strain>
    </source>
</reference>
<dbReference type="Proteomes" id="UP001057375">
    <property type="component" value="Unassembled WGS sequence"/>
</dbReference>
<evidence type="ECO:0000313" key="1">
    <source>
        <dbReference type="EMBL" id="GKT20300.1"/>
    </source>
</evidence>
<proteinExistence type="predicted"/>
<sequence>MCSSCWPTFSFVLDTVKRFGIDGFEYALSFFASLSSIPAQAEEVYDHTKDLLGGWFEVVKEKKDTDEDGLGIKYWCRLISYFSSVPSLIAHISPKFDADMEWCLQNGGYDVDYERYLKLFPNLERWVKLGSMIKACETRKSTFILFQRYSGDGRRCVTLSNDQRHSLLDLYIDHLTRMEEVSEGSIDNQYCAICVESISFIHRYFPKILQSLKGILDRGSRTILGGTIPFNLLSILRKVSELSSTSTTRFVLVNLIKPYLGDWLHHTNY</sequence>
<organism evidence="1 2">
    <name type="scientific">Aduncisulcus paluster</name>
    <dbReference type="NCBI Taxonomy" id="2918883"/>
    <lineage>
        <taxon>Eukaryota</taxon>
        <taxon>Metamonada</taxon>
        <taxon>Carpediemonas-like organisms</taxon>
        <taxon>Aduncisulcus</taxon>
    </lineage>
</organism>
<accession>A0ABQ5JWS1</accession>
<name>A0ABQ5JWS1_9EUKA</name>
<evidence type="ECO:0000313" key="2">
    <source>
        <dbReference type="Proteomes" id="UP001057375"/>
    </source>
</evidence>
<comment type="caution">
    <text evidence="1">The sequence shown here is derived from an EMBL/GenBank/DDBJ whole genome shotgun (WGS) entry which is preliminary data.</text>
</comment>